<keyword evidence="4" id="KW-0479">Metal-binding</keyword>
<sequence length="288" mass="30341">MLLAPRRALLATPALLLAGRLRAEAKPIVVASFSILGDMVQQLAGDAVTLRVLAGPEADAHHFQPRPSEAAAIAGARLVVRNGLGFEPWLDRLLRSTRYAGPVVTATEGVAARRADPHAWQDVRLARAYAAGIARGLGGILPAGAVAAAAYEARLAALDAWVEAEIARVPPERRVFVSSHDAFGYFATRYGVRVLAPQGMSPESQPSAAAVAALIQQIRTERVSAVFIEGLGSQAVMERLAREAGVVVRGRLYADTLSPPDGPAPSYEAMMRHNLGLLVPAMLGATAP</sequence>
<dbReference type="InterPro" id="IPR006127">
    <property type="entry name" value="ZnuA-like"/>
</dbReference>
<evidence type="ECO:0000313" key="8">
    <source>
        <dbReference type="Proteomes" id="UP000606490"/>
    </source>
</evidence>
<dbReference type="InterPro" id="IPR050492">
    <property type="entry name" value="Bact_metal-bind_prot9"/>
</dbReference>
<evidence type="ECO:0000313" key="7">
    <source>
        <dbReference type="EMBL" id="MBL6455563.1"/>
    </source>
</evidence>
<evidence type="ECO:0000256" key="3">
    <source>
        <dbReference type="ARBA" id="ARBA00022448"/>
    </source>
</evidence>
<dbReference type="PRINTS" id="PR00690">
    <property type="entry name" value="ADHESNFAMILY"/>
</dbReference>
<dbReference type="PANTHER" id="PTHR42953">
    <property type="entry name" value="HIGH-AFFINITY ZINC UPTAKE SYSTEM PROTEIN ZNUA-RELATED"/>
    <property type="match status" value="1"/>
</dbReference>
<dbReference type="EMBL" id="JAEUXJ010000003">
    <property type="protein sequence ID" value="MBL6455563.1"/>
    <property type="molecule type" value="Genomic_DNA"/>
</dbReference>
<evidence type="ECO:0000256" key="4">
    <source>
        <dbReference type="ARBA" id="ARBA00022723"/>
    </source>
</evidence>
<name>A0ABS1V1K0_9PROT</name>
<evidence type="ECO:0000256" key="2">
    <source>
        <dbReference type="ARBA" id="ARBA00011028"/>
    </source>
</evidence>
<dbReference type="SUPFAM" id="SSF53807">
    <property type="entry name" value="Helical backbone' metal receptor"/>
    <property type="match status" value="1"/>
</dbReference>
<keyword evidence="8" id="KW-1185">Reference proteome</keyword>
<keyword evidence="5" id="KW-0732">Signal</keyword>
<reference evidence="7 8" key="1">
    <citation type="submission" date="2021-01" db="EMBL/GenBank/DDBJ databases">
        <title>Belnapia mucosa sp. nov. and Belnapia arida sp. nov., isolated from the Tabernas Desert (Almeria, Spain).</title>
        <authorList>
            <person name="Molina-Menor E."/>
            <person name="Vidal-Verdu A."/>
            <person name="Calonge A."/>
            <person name="Satari L."/>
            <person name="Pereto Magraner J."/>
            <person name="Porcar Miralles M."/>
        </authorList>
    </citation>
    <scope>NUCLEOTIDE SEQUENCE [LARGE SCALE GENOMIC DNA]</scope>
    <source>
        <strain evidence="7 8">T6</strain>
    </source>
</reference>
<proteinExistence type="inferred from homology"/>
<dbReference type="Proteomes" id="UP000606490">
    <property type="component" value="Unassembled WGS sequence"/>
</dbReference>
<dbReference type="Pfam" id="PF01297">
    <property type="entry name" value="ZnuA"/>
    <property type="match status" value="1"/>
</dbReference>
<dbReference type="RefSeq" id="WP_202825296.1">
    <property type="nucleotide sequence ID" value="NZ_JAEUXJ010000003.1"/>
</dbReference>
<accession>A0ABS1V1K0</accession>
<comment type="similarity">
    <text evidence="2 6">Belongs to the bacterial solute-binding protein 9 family.</text>
</comment>
<dbReference type="InterPro" id="IPR006128">
    <property type="entry name" value="Lipoprotein_PsaA-like"/>
</dbReference>
<comment type="subcellular location">
    <subcellularLocation>
        <location evidence="1">Cell envelope</location>
    </subcellularLocation>
</comment>
<dbReference type="PANTHER" id="PTHR42953:SF1">
    <property type="entry name" value="METAL-BINDING PROTEIN HI_0362-RELATED"/>
    <property type="match status" value="1"/>
</dbReference>
<dbReference type="Gene3D" id="3.40.50.1980">
    <property type="entry name" value="Nitrogenase molybdenum iron protein domain"/>
    <property type="match status" value="2"/>
</dbReference>
<evidence type="ECO:0000256" key="1">
    <source>
        <dbReference type="ARBA" id="ARBA00004196"/>
    </source>
</evidence>
<evidence type="ECO:0000256" key="6">
    <source>
        <dbReference type="RuleBase" id="RU003512"/>
    </source>
</evidence>
<evidence type="ECO:0000256" key="5">
    <source>
        <dbReference type="ARBA" id="ARBA00022729"/>
    </source>
</evidence>
<dbReference type="InterPro" id="IPR006129">
    <property type="entry name" value="AdhesinB"/>
</dbReference>
<protein>
    <submittedName>
        <fullName evidence="7">Zinc ABC transporter substrate-binding protein</fullName>
    </submittedName>
</protein>
<dbReference type="PRINTS" id="PR00691">
    <property type="entry name" value="ADHESINB"/>
</dbReference>
<keyword evidence="3 6" id="KW-0813">Transport</keyword>
<comment type="caution">
    <text evidence="7">The sequence shown here is derived from an EMBL/GenBank/DDBJ whole genome shotgun (WGS) entry which is preliminary data.</text>
</comment>
<gene>
    <name evidence="7" type="ORF">JMJ55_09535</name>
</gene>
<organism evidence="7 8">
    <name type="scientific">Belnapia mucosa</name>
    <dbReference type="NCBI Taxonomy" id="2804532"/>
    <lineage>
        <taxon>Bacteria</taxon>
        <taxon>Pseudomonadati</taxon>
        <taxon>Pseudomonadota</taxon>
        <taxon>Alphaproteobacteria</taxon>
        <taxon>Acetobacterales</taxon>
        <taxon>Roseomonadaceae</taxon>
        <taxon>Belnapia</taxon>
    </lineage>
</organism>